<dbReference type="AlphaFoldDB" id="A0A918KQM8"/>
<feature type="region of interest" description="Disordered" evidence="1">
    <location>
        <begin position="628"/>
        <end position="790"/>
    </location>
</feature>
<dbReference type="InterPro" id="IPR012683">
    <property type="entry name" value="CHP02302_TM"/>
</dbReference>
<evidence type="ECO:0000313" key="3">
    <source>
        <dbReference type="EMBL" id="GGX72219.1"/>
    </source>
</evidence>
<evidence type="ECO:0008006" key="5">
    <source>
        <dbReference type="Google" id="ProtNLM"/>
    </source>
</evidence>
<evidence type="ECO:0000313" key="4">
    <source>
        <dbReference type="Proteomes" id="UP000600865"/>
    </source>
</evidence>
<feature type="transmembrane region" description="Helical" evidence="2">
    <location>
        <begin position="57"/>
        <end position="75"/>
    </location>
</feature>
<keyword evidence="2" id="KW-1133">Transmembrane helix</keyword>
<protein>
    <recommendedName>
        <fullName evidence="5">TIGR02302 family protein</fullName>
    </recommendedName>
</protein>
<feature type="compositionally biased region" description="Basic and acidic residues" evidence="1">
    <location>
        <begin position="854"/>
        <end position="863"/>
    </location>
</feature>
<feature type="compositionally biased region" description="Gly residues" evidence="1">
    <location>
        <begin position="630"/>
        <end position="640"/>
    </location>
</feature>
<dbReference type="Pfam" id="PF13779">
    <property type="entry name" value="DUF4175"/>
    <property type="match status" value="2"/>
</dbReference>
<organism evidence="3 4">
    <name type="scientific">Litorimonas cladophorae</name>
    <dbReference type="NCBI Taxonomy" id="1220491"/>
    <lineage>
        <taxon>Bacteria</taxon>
        <taxon>Pseudomonadati</taxon>
        <taxon>Pseudomonadota</taxon>
        <taxon>Alphaproteobacteria</taxon>
        <taxon>Maricaulales</taxon>
        <taxon>Robiginitomaculaceae</taxon>
    </lineage>
</organism>
<accession>A0A918KQM8</accession>
<sequence>MSDSLDTVIQTTRRLVARARLRLFWETYAPTLAPAASAIGLFVLGAWLGVWQWFGDPVRLIALAATLFFVVRSILRALKLRTPTRSDARRRVEADSGQAHRPLDVLDDRPALSAEAWPAHQKAALAQATALRSAKPRPALSTVDPYFVRIFLPVALGLAAIYMAGFSFERLRSAAAPSWQSDIRSSDISYEAWIDPPAYTGRPPIYFKDGADIAVPAGSEFVARLSGVKDAPRPRLTQGWRSKFLTPQRLGAKSFEIRQVIEESANIEFRVGLSRRIFALNVTEDTPPSVDIIDPPEVDKRDRLVLAYGLIDDFGVENLELEMALLSDDTEIASAFDNVTIRADIPLSGSSLTNVERAKAALDLSKTRYAGRKVIGRLVAKDGAGQTGVSEPVWFTVPDKIFVEPLAKAIAEQRTLVMAGLDETYAPRPRPEWVPSDGYSNEYQPRLHWDRAPAPIQRATLLIEAITEEPAGFYKDPAIFMGLRHIRSQMRHAESIVELQSLPENLWKIALRAEFGTLGSALEEMREAESALREGIARRASKREIDTLFERYNLAVDAYTEELRRKAQEEGSSAANGGGGGSSPMGSLDEIQELMKAIEEANAAGDTEGARLALARLAELLENMQIQMSQGGGGGEGGEPSSGDMSEEEKKQLEDLADLTGKQRDLQDETDRADRNDQSEESLDPQELAKRQAELRDLLDDLGDALPTDGQGDPGAQGEDGKTGQGQGQGEGQTEGNAGQTPGGSETAPGAGTESGPQQGETGGAGGSGDLQNQLAEGLGAAREAMRRSEDALSNGDLAIAGEAQAEAVQALRNAGEALAAAVSQNGDSESGEGQDPLGRSDDGFNGGNETADIDQRDNATRSRELLEELRRRAAEQQRDEEERQYLERLLKRF</sequence>
<feature type="compositionally biased region" description="Basic and acidic residues" evidence="1">
    <location>
        <begin position="687"/>
        <end position="699"/>
    </location>
</feature>
<gene>
    <name evidence="3" type="ORF">GCM10011309_23140</name>
</gene>
<feature type="compositionally biased region" description="Basic and acidic residues" evidence="1">
    <location>
        <begin position="661"/>
        <end position="678"/>
    </location>
</feature>
<dbReference type="Proteomes" id="UP000600865">
    <property type="component" value="Unassembled WGS sequence"/>
</dbReference>
<reference evidence="3 4" key="1">
    <citation type="journal article" date="2014" name="Int. J. Syst. Evol. Microbiol.">
        <title>Complete genome sequence of Corynebacterium casei LMG S-19264T (=DSM 44701T), isolated from a smear-ripened cheese.</title>
        <authorList>
            <consortium name="US DOE Joint Genome Institute (JGI-PGF)"/>
            <person name="Walter F."/>
            <person name="Albersmeier A."/>
            <person name="Kalinowski J."/>
            <person name="Ruckert C."/>
        </authorList>
    </citation>
    <scope>NUCLEOTIDE SEQUENCE [LARGE SCALE GENOMIC DNA]</scope>
    <source>
        <strain evidence="3 4">KCTC 23968</strain>
    </source>
</reference>
<dbReference type="EMBL" id="BMYV01000002">
    <property type="protein sequence ID" value="GGX72219.1"/>
    <property type="molecule type" value="Genomic_DNA"/>
</dbReference>
<evidence type="ECO:0000256" key="1">
    <source>
        <dbReference type="SAM" id="MobiDB-lite"/>
    </source>
</evidence>
<proteinExistence type="predicted"/>
<keyword evidence="2" id="KW-0472">Membrane</keyword>
<name>A0A918KQM8_9PROT</name>
<feature type="transmembrane region" description="Helical" evidence="2">
    <location>
        <begin position="28"/>
        <end position="51"/>
    </location>
</feature>
<dbReference type="RefSeq" id="WP_189586023.1">
    <property type="nucleotide sequence ID" value="NZ_BMYV01000002.1"/>
</dbReference>
<keyword evidence="4" id="KW-1185">Reference proteome</keyword>
<comment type="caution">
    <text evidence="3">The sequence shown here is derived from an EMBL/GenBank/DDBJ whole genome shotgun (WGS) entry which is preliminary data.</text>
</comment>
<evidence type="ECO:0000256" key="2">
    <source>
        <dbReference type="SAM" id="Phobius"/>
    </source>
</evidence>
<feature type="compositionally biased region" description="Gly residues" evidence="1">
    <location>
        <begin position="723"/>
        <end position="733"/>
    </location>
</feature>
<feature type="region of interest" description="Disordered" evidence="1">
    <location>
        <begin position="820"/>
        <end position="863"/>
    </location>
</feature>
<feature type="transmembrane region" description="Helical" evidence="2">
    <location>
        <begin position="146"/>
        <end position="168"/>
    </location>
</feature>
<keyword evidence="2" id="KW-0812">Transmembrane</keyword>
<feature type="region of interest" description="Disordered" evidence="1">
    <location>
        <begin position="565"/>
        <end position="587"/>
    </location>
</feature>